<reference evidence="2" key="1">
    <citation type="submission" date="2021-10" db="EMBL/GenBank/DDBJ databases">
        <title>Anaerobic single-cell dispensing facilitates the cultivation of human gut bacteria.</title>
        <authorList>
            <person name="Afrizal A."/>
        </authorList>
    </citation>
    <scope>NUCLEOTIDE SEQUENCE</scope>
    <source>
        <strain evidence="2">CLA-AA-H274</strain>
    </source>
</reference>
<gene>
    <name evidence="2" type="ORF">LKD32_08550</name>
</gene>
<dbReference type="InterPro" id="IPR036465">
    <property type="entry name" value="vWFA_dom_sf"/>
</dbReference>
<sequence>MSGTLVAPIHPGEKHLAAVLLVDTSMSMMEKPIEELNHGLEEFGHALQQDALALGRVEIMIISFNSTVQTEMPFKPAMEYQAPKLVAEGLTALNEAIDTALDVLEERKDLYKQNGINYYRPWLFVLTDGEATDEERESATKARLRGYIDRKKVVFMPMAIGESANKEKLREYYPEDAPSKVVLSADSKHFKEAFVWLSESLTVIAKSDPTVSEEVNLPPTPSIITVGINE</sequence>
<dbReference type="SMART" id="SM00327">
    <property type="entry name" value="VWA"/>
    <property type="match status" value="1"/>
</dbReference>
<dbReference type="Gene3D" id="3.40.50.410">
    <property type="entry name" value="von Willebrand factor, type A domain"/>
    <property type="match status" value="1"/>
</dbReference>
<organism evidence="2 3">
    <name type="scientific">Brotaphodocola catenula</name>
    <dbReference type="NCBI Taxonomy" id="2885361"/>
    <lineage>
        <taxon>Bacteria</taxon>
        <taxon>Bacillati</taxon>
        <taxon>Bacillota</taxon>
        <taxon>Clostridia</taxon>
        <taxon>Lachnospirales</taxon>
        <taxon>Lachnospiraceae</taxon>
        <taxon>Brotaphodocola</taxon>
    </lineage>
</organism>
<dbReference type="PIRSF" id="PIRSF020634">
    <property type="entry name" value="TerY_vWA"/>
    <property type="match status" value="1"/>
</dbReference>
<dbReference type="EMBL" id="JAJEPU010000021">
    <property type="protein sequence ID" value="MCC2164927.1"/>
    <property type="molecule type" value="Genomic_DNA"/>
</dbReference>
<dbReference type="InterPro" id="IPR011392">
    <property type="entry name" value="Tellurite-R_TerY"/>
</dbReference>
<protein>
    <submittedName>
        <fullName evidence="2">VWA domain-containing protein</fullName>
    </submittedName>
</protein>
<dbReference type="Proteomes" id="UP001198962">
    <property type="component" value="Unassembled WGS sequence"/>
</dbReference>
<proteinExistence type="predicted"/>
<evidence type="ECO:0000259" key="1">
    <source>
        <dbReference type="PROSITE" id="PS50234"/>
    </source>
</evidence>
<dbReference type="RefSeq" id="WP_308451392.1">
    <property type="nucleotide sequence ID" value="NZ_JAJEPU010000021.1"/>
</dbReference>
<dbReference type="AlphaFoldDB" id="A0AAE3DK71"/>
<evidence type="ECO:0000313" key="2">
    <source>
        <dbReference type="EMBL" id="MCC2164927.1"/>
    </source>
</evidence>
<feature type="domain" description="VWFA" evidence="1">
    <location>
        <begin position="17"/>
        <end position="201"/>
    </location>
</feature>
<evidence type="ECO:0000313" key="3">
    <source>
        <dbReference type="Proteomes" id="UP001198962"/>
    </source>
</evidence>
<dbReference type="PROSITE" id="PS50234">
    <property type="entry name" value="VWFA"/>
    <property type="match status" value="1"/>
</dbReference>
<accession>A0AAE3DK71</accession>
<dbReference type="SUPFAM" id="SSF53300">
    <property type="entry name" value="vWA-like"/>
    <property type="match status" value="1"/>
</dbReference>
<dbReference type="Pfam" id="PF13519">
    <property type="entry name" value="VWA_2"/>
    <property type="match status" value="1"/>
</dbReference>
<name>A0AAE3DK71_9FIRM</name>
<dbReference type="InterPro" id="IPR002035">
    <property type="entry name" value="VWF_A"/>
</dbReference>
<keyword evidence="3" id="KW-1185">Reference proteome</keyword>
<comment type="caution">
    <text evidence="2">The sequence shown here is derived from an EMBL/GenBank/DDBJ whole genome shotgun (WGS) entry which is preliminary data.</text>
</comment>